<dbReference type="AlphaFoldDB" id="A0A6J4VD34"/>
<organism evidence="3">
    <name type="scientific">uncultured Thermomicrobiales bacterium</name>
    <dbReference type="NCBI Taxonomy" id="1645740"/>
    <lineage>
        <taxon>Bacteria</taxon>
        <taxon>Pseudomonadati</taxon>
        <taxon>Thermomicrobiota</taxon>
        <taxon>Thermomicrobia</taxon>
        <taxon>Thermomicrobiales</taxon>
        <taxon>environmental samples</taxon>
    </lineage>
</organism>
<dbReference type="Pfam" id="PF03364">
    <property type="entry name" value="Polyketide_cyc"/>
    <property type="match status" value="1"/>
</dbReference>
<dbReference type="CDD" id="cd07817">
    <property type="entry name" value="SRPBCC_8"/>
    <property type="match status" value="1"/>
</dbReference>
<dbReference type="PANTHER" id="PTHR33824:SF7">
    <property type="entry name" value="POLYKETIDE CYCLASE_DEHYDRASE AND LIPID TRANSPORT SUPERFAMILY PROTEIN"/>
    <property type="match status" value="1"/>
</dbReference>
<dbReference type="InterPro" id="IPR023393">
    <property type="entry name" value="START-like_dom_sf"/>
</dbReference>
<proteinExistence type="inferred from homology"/>
<gene>
    <name evidence="3" type="ORF">AVDCRST_MAG59-4007</name>
</gene>
<dbReference type="SUPFAM" id="SSF55961">
    <property type="entry name" value="Bet v1-like"/>
    <property type="match status" value="1"/>
</dbReference>
<dbReference type="EMBL" id="CADCWF010000298">
    <property type="protein sequence ID" value="CAA9575641.1"/>
    <property type="molecule type" value="Genomic_DNA"/>
</dbReference>
<dbReference type="InterPro" id="IPR005031">
    <property type="entry name" value="COQ10_START"/>
</dbReference>
<accession>A0A6J4VD34</accession>
<comment type="similarity">
    <text evidence="1">Belongs to the ribosome association toxin RatA family.</text>
</comment>
<sequence length="161" mass="18086">MAHVEHSIEVDVPVRTAYDQWTQFEQFPRFMEGVEEVRQLDDKRLHWKASITGKTEEWDAEIIEQTPDRMVAWRSISGAENSGAVSFAPLGPNRTQVTVRIGYEPEGIVETVGDKLGFVSRRVEGDLGRFKAFIEQRGVETGAWRGEIHDGEVDRGAGSAV</sequence>
<evidence type="ECO:0000259" key="2">
    <source>
        <dbReference type="Pfam" id="PF03364"/>
    </source>
</evidence>
<feature type="domain" description="Coenzyme Q-binding protein COQ10 START" evidence="2">
    <location>
        <begin position="10"/>
        <end position="129"/>
    </location>
</feature>
<protein>
    <submittedName>
        <fullName evidence="3">Cyclase/dehydrase</fullName>
    </submittedName>
</protein>
<evidence type="ECO:0000256" key="1">
    <source>
        <dbReference type="ARBA" id="ARBA00008918"/>
    </source>
</evidence>
<reference evidence="3" key="1">
    <citation type="submission" date="2020-02" db="EMBL/GenBank/DDBJ databases">
        <authorList>
            <person name="Meier V. D."/>
        </authorList>
    </citation>
    <scope>NUCLEOTIDE SEQUENCE</scope>
    <source>
        <strain evidence="3">AVDCRST_MAG59</strain>
    </source>
</reference>
<dbReference type="PANTHER" id="PTHR33824">
    <property type="entry name" value="POLYKETIDE CYCLASE/DEHYDRASE AND LIPID TRANSPORT SUPERFAMILY PROTEIN"/>
    <property type="match status" value="1"/>
</dbReference>
<evidence type="ECO:0000313" key="3">
    <source>
        <dbReference type="EMBL" id="CAA9575641.1"/>
    </source>
</evidence>
<name>A0A6J4VD34_9BACT</name>
<dbReference type="InterPro" id="IPR047137">
    <property type="entry name" value="ORF3"/>
</dbReference>
<dbReference type="Gene3D" id="3.30.530.20">
    <property type="match status" value="1"/>
</dbReference>